<name>A0A4S8L0P0_DENBC</name>
<dbReference type="EMBL" id="ML179770">
    <property type="protein sequence ID" value="THU81924.1"/>
    <property type="molecule type" value="Genomic_DNA"/>
</dbReference>
<sequence>MIRLPGESQPPLNSHFPVILTLSLAHFFLFNCSSQKYVSMSSSPLVLLPSLPTIVSRALISNLSLHRLCATKDTRGEGATTLPALSQISLKYSGKQQWFQGSNLTLREIEM</sequence>
<protein>
    <submittedName>
        <fullName evidence="1">Uncharacterized protein</fullName>
    </submittedName>
</protein>
<evidence type="ECO:0000313" key="2">
    <source>
        <dbReference type="Proteomes" id="UP000297245"/>
    </source>
</evidence>
<accession>A0A4S8L0P0</accession>
<dbReference type="Proteomes" id="UP000297245">
    <property type="component" value="Unassembled WGS sequence"/>
</dbReference>
<reference evidence="1 2" key="1">
    <citation type="journal article" date="2019" name="Nat. Ecol. Evol.">
        <title>Megaphylogeny resolves global patterns of mushroom evolution.</title>
        <authorList>
            <person name="Varga T."/>
            <person name="Krizsan K."/>
            <person name="Foldi C."/>
            <person name="Dima B."/>
            <person name="Sanchez-Garcia M."/>
            <person name="Sanchez-Ramirez S."/>
            <person name="Szollosi G.J."/>
            <person name="Szarkandi J.G."/>
            <person name="Papp V."/>
            <person name="Albert L."/>
            <person name="Andreopoulos W."/>
            <person name="Angelini C."/>
            <person name="Antonin V."/>
            <person name="Barry K.W."/>
            <person name="Bougher N.L."/>
            <person name="Buchanan P."/>
            <person name="Buyck B."/>
            <person name="Bense V."/>
            <person name="Catcheside P."/>
            <person name="Chovatia M."/>
            <person name="Cooper J."/>
            <person name="Damon W."/>
            <person name="Desjardin D."/>
            <person name="Finy P."/>
            <person name="Geml J."/>
            <person name="Haridas S."/>
            <person name="Hughes K."/>
            <person name="Justo A."/>
            <person name="Karasinski D."/>
            <person name="Kautmanova I."/>
            <person name="Kiss B."/>
            <person name="Kocsube S."/>
            <person name="Kotiranta H."/>
            <person name="LaButti K.M."/>
            <person name="Lechner B.E."/>
            <person name="Liimatainen K."/>
            <person name="Lipzen A."/>
            <person name="Lukacs Z."/>
            <person name="Mihaltcheva S."/>
            <person name="Morgado L.N."/>
            <person name="Niskanen T."/>
            <person name="Noordeloos M.E."/>
            <person name="Ohm R.A."/>
            <person name="Ortiz-Santana B."/>
            <person name="Ovrebo C."/>
            <person name="Racz N."/>
            <person name="Riley R."/>
            <person name="Savchenko A."/>
            <person name="Shiryaev A."/>
            <person name="Soop K."/>
            <person name="Spirin V."/>
            <person name="Szebenyi C."/>
            <person name="Tomsovsky M."/>
            <person name="Tulloss R.E."/>
            <person name="Uehling J."/>
            <person name="Grigoriev I.V."/>
            <person name="Vagvolgyi C."/>
            <person name="Papp T."/>
            <person name="Martin F.M."/>
            <person name="Miettinen O."/>
            <person name="Hibbett D.S."/>
            <person name="Nagy L.G."/>
        </authorList>
    </citation>
    <scope>NUCLEOTIDE SEQUENCE [LARGE SCALE GENOMIC DNA]</scope>
    <source>
        <strain evidence="1 2">CBS 962.96</strain>
    </source>
</reference>
<evidence type="ECO:0000313" key="1">
    <source>
        <dbReference type="EMBL" id="THU81924.1"/>
    </source>
</evidence>
<dbReference type="AlphaFoldDB" id="A0A4S8L0P0"/>
<proteinExistence type="predicted"/>
<organism evidence="1 2">
    <name type="scientific">Dendrothele bispora (strain CBS 962.96)</name>
    <dbReference type="NCBI Taxonomy" id="1314807"/>
    <lineage>
        <taxon>Eukaryota</taxon>
        <taxon>Fungi</taxon>
        <taxon>Dikarya</taxon>
        <taxon>Basidiomycota</taxon>
        <taxon>Agaricomycotina</taxon>
        <taxon>Agaricomycetes</taxon>
        <taxon>Agaricomycetidae</taxon>
        <taxon>Agaricales</taxon>
        <taxon>Agaricales incertae sedis</taxon>
        <taxon>Dendrothele</taxon>
    </lineage>
</organism>
<keyword evidence="2" id="KW-1185">Reference proteome</keyword>
<gene>
    <name evidence="1" type="ORF">K435DRAFT_465685</name>
</gene>